<dbReference type="AlphaFoldDB" id="A0A1I3AMG2"/>
<accession>A0A1I3AMG2</accession>
<gene>
    <name evidence="1" type="ORF">SAMN04488066_106147</name>
</gene>
<keyword evidence="2" id="KW-1185">Reference proteome</keyword>
<evidence type="ECO:0000313" key="2">
    <source>
        <dbReference type="Proteomes" id="UP000323537"/>
    </source>
</evidence>
<dbReference type="Proteomes" id="UP000323537">
    <property type="component" value="Unassembled WGS sequence"/>
</dbReference>
<dbReference type="EMBL" id="FOPZ01000006">
    <property type="protein sequence ID" value="SFH51247.1"/>
    <property type="molecule type" value="Genomic_DNA"/>
</dbReference>
<sequence length="146" mass="15866">MLSASVEPINFSNVYVLVIKIIRLIRVVGHTVGSGCIYSVTDRLTIVSKPCRCPSFTVVLVEIHLLVSIAGEQQISTIFRDIRENRLTIIFDNSLNLAVTVDGHDIILFVSVPILVEIQPVSGGSPSEWISSVAGDVPVTKSCFIS</sequence>
<name>A0A1I3AMG2_9EURY</name>
<protein>
    <submittedName>
        <fullName evidence="1">Uncharacterized protein</fullName>
    </submittedName>
</protein>
<evidence type="ECO:0000313" key="1">
    <source>
        <dbReference type="EMBL" id="SFH51247.1"/>
    </source>
</evidence>
<organism evidence="1 2">
    <name type="scientific">Halorubrum aquaticum</name>
    <dbReference type="NCBI Taxonomy" id="387340"/>
    <lineage>
        <taxon>Archaea</taxon>
        <taxon>Methanobacteriati</taxon>
        <taxon>Methanobacteriota</taxon>
        <taxon>Stenosarchaea group</taxon>
        <taxon>Halobacteria</taxon>
        <taxon>Halobacteriales</taxon>
        <taxon>Haloferacaceae</taxon>
        <taxon>Halorubrum</taxon>
    </lineage>
</organism>
<reference evidence="1 2" key="1">
    <citation type="submission" date="2016-10" db="EMBL/GenBank/DDBJ databases">
        <authorList>
            <person name="Varghese N."/>
            <person name="Submissions S."/>
        </authorList>
    </citation>
    <scope>NUCLEOTIDE SEQUENCE [LARGE SCALE GENOMIC DNA]</scope>
    <source>
        <strain evidence="1 2">CGMCC 1.6377</strain>
    </source>
</reference>
<proteinExistence type="predicted"/>